<dbReference type="SUPFAM" id="SSF56112">
    <property type="entry name" value="Protein kinase-like (PK-like)"/>
    <property type="match status" value="1"/>
</dbReference>
<keyword evidence="3" id="KW-1185">Reference proteome</keyword>
<dbReference type="InterPro" id="IPR011009">
    <property type="entry name" value="Kinase-like_dom_sf"/>
</dbReference>
<reference evidence="2 3" key="1">
    <citation type="submission" date="2018-07" db="EMBL/GenBank/DDBJ databases">
        <title>Section-level genome sequencing of Aspergillus section Nigri to investigate inter- and intra-species variation.</title>
        <authorList>
            <consortium name="DOE Joint Genome Institute"/>
            <person name="Vesth T.C."/>
            <person name="Nybo J.L."/>
            <person name="Theobald S."/>
            <person name="Frisvad J.C."/>
            <person name="Larsen T.O."/>
            <person name="Nielsen K.F."/>
            <person name="Hoof J.B."/>
            <person name="Brandl J."/>
            <person name="Salamov A."/>
            <person name="Riley R."/>
            <person name="Gladden J.M."/>
            <person name="Phatale P."/>
            <person name="Nielsen M.T."/>
            <person name="Lyhne E.K."/>
            <person name="Kogle M.E."/>
            <person name="Strasser K."/>
            <person name="McDonnell E."/>
            <person name="Barry K."/>
            <person name="Clum A."/>
            <person name="Chen C."/>
            <person name="Nolan M."/>
            <person name="Sandor L."/>
            <person name="Kuo A."/>
            <person name="Lipzen A."/>
            <person name="Hainaut M."/>
            <person name="Drula E."/>
            <person name="Tsang A."/>
            <person name="Magnuson J.K."/>
            <person name="Henrissat B."/>
            <person name="Wiebenga A."/>
            <person name="Simmons B.A."/>
            <person name="Makela M.R."/>
            <person name="De vries R.P."/>
            <person name="Grigoriev I.V."/>
            <person name="Mortensen U.H."/>
            <person name="Baker S.E."/>
            <person name="Andersen M.R."/>
        </authorList>
    </citation>
    <scope>NUCLEOTIDE SEQUENCE [LARGE SCALE GENOMIC DNA]</scope>
    <source>
        <strain evidence="2 3">ATCC 13157</strain>
    </source>
</reference>
<evidence type="ECO:0000313" key="2">
    <source>
        <dbReference type="EMBL" id="RDK37609.1"/>
    </source>
</evidence>
<evidence type="ECO:0000259" key="1">
    <source>
        <dbReference type="Pfam" id="PF01636"/>
    </source>
</evidence>
<dbReference type="PANTHER" id="PTHR21310">
    <property type="entry name" value="AMINOGLYCOSIDE PHOSPHOTRANSFERASE-RELATED-RELATED"/>
    <property type="match status" value="1"/>
</dbReference>
<protein>
    <recommendedName>
        <fullName evidence="1">Aminoglycoside phosphotransferase domain-containing protein</fullName>
    </recommendedName>
</protein>
<dbReference type="InterPro" id="IPR002575">
    <property type="entry name" value="Aminoglycoside_PTrfase"/>
</dbReference>
<accession>A0A370P6V8</accession>
<name>A0A370P6V8_ASPPH</name>
<sequence>MQAEMCYDNVAWKQSDNISDFWMEQFHDIRMKKAIRYFILRHNSGDDPRLNLISKNSFNIILRMKYTHKSTDIRFSQPGAILFPEKKTKNEITMMRYITDQTSIPVPFLLHSGTRDESPLKLSPFIMMSHIDHKTNMYAALSVPGCAVEKRGYLNPDIDEDDLRKLYAELAKVLLKLAKPEFPSIGSLVQVDDFTWEVASRPLSMNMNELVRLGTLPRSKLPPLDATFKSTSSYMEVLAQLNIQHLVHQRNNAIESADDCRRKYVARQLFYKLAKEKKLFNLCHEHGPFRLWCDDLRPGNVLLNDDMQVTAVVDWEFTYAAPVEFSYAPPWWLLIETPDQWHNGIEDWTRVFDRRLNTFLSAIRHCEDAEGLYGQFRLSDEMQKSWDTGDFWVVYAVLHSFAFDAIYWLKIDKRYIGPTESDDASEAWKERVQLLDESQRDEMENLVTKKLAEMENRVLAWEPDEYTDEFRQVLKTKKKEELSNPPPC</sequence>
<proteinExistence type="predicted"/>
<dbReference type="PANTHER" id="PTHR21310:SF37">
    <property type="entry name" value="AMINOGLYCOSIDE PHOSPHOTRANSFERASE DOMAIN-CONTAINING PROTEIN"/>
    <property type="match status" value="1"/>
</dbReference>
<dbReference type="Pfam" id="PF01636">
    <property type="entry name" value="APH"/>
    <property type="match status" value="1"/>
</dbReference>
<dbReference type="EMBL" id="KZ851870">
    <property type="protein sequence ID" value="RDK37609.1"/>
    <property type="molecule type" value="Genomic_DNA"/>
</dbReference>
<feature type="domain" description="Aminoglycoside phosphotransferase" evidence="1">
    <location>
        <begin position="150"/>
        <end position="325"/>
    </location>
</feature>
<dbReference type="AlphaFoldDB" id="A0A370P6V8"/>
<dbReference type="Proteomes" id="UP000254937">
    <property type="component" value="Unassembled WGS sequence"/>
</dbReference>
<organism evidence="2 3">
    <name type="scientific">Aspergillus phoenicis ATCC 13157</name>
    <dbReference type="NCBI Taxonomy" id="1353007"/>
    <lineage>
        <taxon>Eukaryota</taxon>
        <taxon>Fungi</taxon>
        <taxon>Dikarya</taxon>
        <taxon>Ascomycota</taxon>
        <taxon>Pezizomycotina</taxon>
        <taxon>Eurotiomycetes</taxon>
        <taxon>Eurotiomycetidae</taxon>
        <taxon>Eurotiales</taxon>
        <taxon>Aspergillaceae</taxon>
        <taxon>Aspergillus</taxon>
    </lineage>
</organism>
<evidence type="ECO:0000313" key="3">
    <source>
        <dbReference type="Proteomes" id="UP000254937"/>
    </source>
</evidence>
<gene>
    <name evidence="2" type="ORF">M752DRAFT_223993</name>
</gene>
<dbReference type="InterPro" id="IPR051678">
    <property type="entry name" value="AGP_Transferase"/>
</dbReference>